<reference evidence="7 8" key="1">
    <citation type="submission" date="2021-11" db="EMBL/GenBank/DDBJ databases">
        <authorList>
            <person name="Liang Q."/>
            <person name="Mou H."/>
            <person name="Liu Z."/>
        </authorList>
    </citation>
    <scope>NUCLEOTIDE SEQUENCE [LARGE SCALE GENOMIC DNA]</scope>
    <source>
        <strain evidence="7 8">CHU3</strain>
    </source>
</reference>
<dbReference type="PANTHER" id="PTHR43065:SF50">
    <property type="entry name" value="HISTIDINE KINASE"/>
    <property type="match status" value="1"/>
</dbReference>
<dbReference type="CDD" id="cd00130">
    <property type="entry name" value="PAS"/>
    <property type="match status" value="2"/>
</dbReference>
<dbReference type="RefSeq" id="WP_263571473.1">
    <property type="nucleotide sequence ID" value="NZ_JAJIRN010000005.1"/>
</dbReference>
<sequence length="697" mass="77312">MQSRPIPLDALQVQALDAVSAPLLVHGGAEILYANAAMQRLLGYDLAQIQSLQHYSWANDCDIDKLKRYGERCLAEEAELPTLECEAMTATGAVRFIEITARGMAGPQGKLVLLSCQDLSDMRYVQKSLLDVGQVMQQILENSPVPTFVIDKHHRVSHWNGACTQLTGVEARAVLGRAEAWKPFYAQARPLLVDLIVDGTVAAERERLYGQNLRPSKLVLRAYETEDFFPQFGELGRWIFCTAAPLYDAQGEVVGAITTLLDVSERRLAEEQLRKHQSELEAMVEQRTTELSRSHQELAAFMENASVAIIFSCHHQITRSNKKFAEIFELDAEAMADLQAERFFTDPAAYAELLRIAAPVLGSGQSLMHEMEMLTASGRRIWVQMIAYPANPADPHAGVWWLLQDRSEVTRAQRELVNNYRDIKQTHAKLAEAQSQLLQSEKMASIGQLAAGVAHEINNPVGFVSSNLGSLRRYLEPLLKLVTLYGTLDLSAQPAQLRTQLEQLQLLADLDFMQQDLPQLLSESEEGLSRVKKIVQDLKDFSRVDHADWQDADINQGLETTLNVVRHEVKYKAEVKLDFGRLPLVRCLAGQLNQVFMNLIVNAAQAVGQGGEIRISSRHVDGFVLVSVQDNGCGIAPDLQRRIFDPFFTTKPVGQGTGLGLSLSFAIVKKHGGRIELESTPGVGSCFTVWLPVAGPA</sequence>
<dbReference type="CDD" id="cd00082">
    <property type="entry name" value="HisKA"/>
    <property type="match status" value="1"/>
</dbReference>
<dbReference type="InterPro" id="IPR036097">
    <property type="entry name" value="HisK_dim/P_sf"/>
</dbReference>
<evidence type="ECO:0000313" key="7">
    <source>
        <dbReference type="EMBL" id="MCV2368879.1"/>
    </source>
</evidence>
<dbReference type="SMART" id="SM00091">
    <property type="entry name" value="PAS"/>
    <property type="match status" value="3"/>
</dbReference>
<dbReference type="Gene3D" id="3.30.565.10">
    <property type="entry name" value="Histidine kinase-like ATPase, C-terminal domain"/>
    <property type="match status" value="1"/>
</dbReference>
<dbReference type="InterPro" id="IPR013656">
    <property type="entry name" value="PAS_4"/>
</dbReference>
<dbReference type="InterPro" id="IPR036890">
    <property type="entry name" value="HATPase_C_sf"/>
</dbReference>
<feature type="domain" description="PAS" evidence="5">
    <location>
        <begin position="132"/>
        <end position="177"/>
    </location>
</feature>
<evidence type="ECO:0000259" key="6">
    <source>
        <dbReference type="PROSITE" id="PS50113"/>
    </source>
</evidence>
<dbReference type="InterPro" id="IPR000700">
    <property type="entry name" value="PAS-assoc_C"/>
</dbReference>
<dbReference type="PROSITE" id="PS50112">
    <property type="entry name" value="PAS"/>
    <property type="match status" value="1"/>
</dbReference>
<dbReference type="SUPFAM" id="SSF55874">
    <property type="entry name" value="ATPase domain of HSP90 chaperone/DNA topoisomerase II/histidine kinase"/>
    <property type="match status" value="1"/>
</dbReference>
<dbReference type="SUPFAM" id="SSF47384">
    <property type="entry name" value="Homodimeric domain of signal transducing histidine kinase"/>
    <property type="match status" value="1"/>
</dbReference>
<dbReference type="PROSITE" id="PS50113">
    <property type="entry name" value="PAC"/>
    <property type="match status" value="1"/>
</dbReference>
<dbReference type="InterPro" id="IPR035965">
    <property type="entry name" value="PAS-like_dom_sf"/>
</dbReference>
<comment type="catalytic activity">
    <reaction evidence="1">
        <text>ATP + protein L-histidine = ADP + protein N-phospho-L-histidine.</text>
        <dbReference type="EC" id="2.7.13.3"/>
    </reaction>
</comment>
<evidence type="ECO:0000256" key="3">
    <source>
        <dbReference type="ARBA" id="ARBA00022553"/>
    </source>
</evidence>
<comment type="caution">
    <text evidence="7">The sequence shown here is derived from an EMBL/GenBank/DDBJ whole genome shotgun (WGS) entry which is preliminary data.</text>
</comment>
<keyword evidence="3" id="KW-0597">Phosphoprotein</keyword>
<dbReference type="Gene3D" id="1.10.287.130">
    <property type="match status" value="1"/>
</dbReference>
<dbReference type="NCBIfam" id="TIGR00229">
    <property type="entry name" value="sensory_box"/>
    <property type="match status" value="1"/>
</dbReference>
<dbReference type="Proteomes" id="UP001209701">
    <property type="component" value="Unassembled WGS sequence"/>
</dbReference>
<keyword evidence="8" id="KW-1185">Reference proteome</keyword>
<accession>A0ABT2YFR2</accession>
<evidence type="ECO:0000259" key="5">
    <source>
        <dbReference type="PROSITE" id="PS50112"/>
    </source>
</evidence>
<dbReference type="InterPro" id="IPR003661">
    <property type="entry name" value="HisK_dim/P_dom"/>
</dbReference>
<evidence type="ECO:0000313" key="8">
    <source>
        <dbReference type="Proteomes" id="UP001209701"/>
    </source>
</evidence>
<dbReference type="InterPro" id="IPR005467">
    <property type="entry name" value="His_kinase_dom"/>
</dbReference>
<dbReference type="SMART" id="SM00388">
    <property type="entry name" value="HisKA"/>
    <property type="match status" value="1"/>
</dbReference>
<dbReference type="InterPro" id="IPR003594">
    <property type="entry name" value="HATPase_dom"/>
</dbReference>
<dbReference type="PROSITE" id="PS50109">
    <property type="entry name" value="HIS_KIN"/>
    <property type="match status" value="1"/>
</dbReference>
<evidence type="ECO:0000256" key="1">
    <source>
        <dbReference type="ARBA" id="ARBA00000085"/>
    </source>
</evidence>
<dbReference type="SUPFAM" id="SSF55785">
    <property type="entry name" value="PYP-like sensor domain (PAS domain)"/>
    <property type="match status" value="3"/>
</dbReference>
<dbReference type="Pfam" id="PF08448">
    <property type="entry name" value="PAS_4"/>
    <property type="match status" value="2"/>
</dbReference>
<dbReference type="InterPro" id="IPR004358">
    <property type="entry name" value="Sig_transdc_His_kin-like_C"/>
</dbReference>
<organism evidence="7 8">
    <name type="scientific">Roseateles oligotrophus</name>
    <dbReference type="NCBI Taxonomy" id="1769250"/>
    <lineage>
        <taxon>Bacteria</taxon>
        <taxon>Pseudomonadati</taxon>
        <taxon>Pseudomonadota</taxon>
        <taxon>Betaproteobacteria</taxon>
        <taxon>Burkholderiales</taxon>
        <taxon>Sphaerotilaceae</taxon>
        <taxon>Roseateles</taxon>
    </lineage>
</organism>
<name>A0ABT2YFR2_9BURK</name>
<gene>
    <name evidence="7" type="ORF">LNV07_12380</name>
</gene>
<dbReference type="Pfam" id="PF13426">
    <property type="entry name" value="PAS_9"/>
    <property type="match status" value="1"/>
</dbReference>
<dbReference type="EC" id="2.7.13.3" evidence="2"/>
<feature type="domain" description="PAC" evidence="6">
    <location>
        <begin position="223"/>
        <end position="275"/>
    </location>
</feature>
<dbReference type="Gene3D" id="3.30.450.20">
    <property type="entry name" value="PAS domain"/>
    <property type="match status" value="3"/>
</dbReference>
<proteinExistence type="predicted"/>
<evidence type="ECO:0000259" key="4">
    <source>
        <dbReference type="PROSITE" id="PS50109"/>
    </source>
</evidence>
<dbReference type="PRINTS" id="PR00344">
    <property type="entry name" value="BCTRLSENSOR"/>
</dbReference>
<dbReference type="EMBL" id="JAJIRN010000005">
    <property type="protein sequence ID" value="MCV2368879.1"/>
    <property type="molecule type" value="Genomic_DNA"/>
</dbReference>
<dbReference type="InterPro" id="IPR000014">
    <property type="entry name" value="PAS"/>
</dbReference>
<feature type="domain" description="Histidine kinase" evidence="4">
    <location>
        <begin position="452"/>
        <end position="695"/>
    </location>
</feature>
<evidence type="ECO:0000256" key="2">
    <source>
        <dbReference type="ARBA" id="ARBA00012438"/>
    </source>
</evidence>
<dbReference type="PANTHER" id="PTHR43065">
    <property type="entry name" value="SENSOR HISTIDINE KINASE"/>
    <property type="match status" value="1"/>
</dbReference>
<dbReference type="SMART" id="SM00387">
    <property type="entry name" value="HATPase_c"/>
    <property type="match status" value="1"/>
</dbReference>
<protein>
    <recommendedName>
        <fullName evidence="2">histidine kinase</fullName>
        <ecNumber evidence="2">2.7.13.3</ecNumber>
    </recommendedName>
</protein>
<dbReference type="Pfam" id="PF02518">
    <property type="entry name" value="HATPase_c"/>
    <property type="match status" value="1"/>
</dbReference>